<keyword evidence="5" id="KW-1185">Reference proteome</keyword>
<organism evidence="2 4">
    <name type="scientific">Curtobacterium luteum</name>
    <dbReference type="NCBI Taxonomy" id="33881"/>
    <lineage>
        <taxon>Bacteria</taxon>
        <taxon>Bacillati</taxon>
        <taxon>Actinomycetota</taxon>
        <taxon>Actinomycetes</taxon>
        <taxon>Micrococcales</taxon>
        <taxon>Microbacteriaceae</taxon>
        <taxon>Curtobacterium</taxon>
    </lineage>
</organism>
<protein>
    <submittedName>
        <fullName evidence="3">YggT family protein</fullName>
    </submittedName>
</protein>
<name>A0A8H9G8Q3_9MICO</name>
<reference evidence="2" key="2">
    <citation type="submission" date="2020-09" db="EMBL/GenBank/DDBJ databases">
        <authorList>
            <person name="Sun Q."/>
            <person name="Ohkuma M."/>
        </authorList>
    </citation>
    <scope>NUCLEOTIDE SEQUENCE</scope>
    <source>
        <strain evidence="2">JCM 1480</strain>
    </source>
</reference>
<accession>A0A8H9G8Q3</accession>
<evidence type="ECO:0000313" key="4">
    <source>
        <dbReference type="Proteomes" id="UP000648535"/>
    </source>
</evidence>
<proteinExistence type="predicted"/>
<dbReference type="Proteomes" id="UP000746584">
    <property type="component" value="Unassembled WGS sequence"/>
</dbReference>
<feature type="transmembrane region" description="Helical" evidence="1">
    <location>
        <begin position="75"/>
        <end position="97"/>
    </location>
</feature>
<comment type="caution">
    <text evidence="2">The sequence shown here is derived from an EMBL/GenBank/DDBJ whole genome shotgun (WGS) entry which is preliminary data.</text>
</comment>
<evidence type="ECO:0000256" key="1">
    <source>
        <dbReference type="SAM" id="Phobius"/>
    </source>
</evidence>
<dbReference type="EMBL" id="JAFBCG010000001">
    <property type="protein sequence ID" value="MBM7801216.1"/>
    <property type="molecule type" value="Genomic_DNA"/>
</dbReference>
<dbReference type="Pfam" id="PF02325">
    <property type="entry name" value="CCB3_YggT"/>
    <property type="match status" value="1"/>
</dbReference>
<keyword evidence="1" id="KW-0812">Transmembrane</keyword>
<dbReference type="RefSeq" id="WP_022904261.1">
    <property type="nucleotide sequence ID" value="NZ_BMOI01000004.1"/>
</dbReference>
<sequence length="101" mass="11351">MTAILTILSYALLLYIIVLWGRFALDLVQTFNRQWRPRGGLLVVADVVYTVTDPPIRFVRRLLPPMRMGPVALDFGWTIVLLVAIIVRFIVNLLIAASATA</sequence>
<reference evidence="3 5" key="3">
    <citation type="submission" date="2021-01" db="EMBL/GenBank/DDBJ databases">
        <title>Sequencing the genomes of 1000 actinobacteria strains.</title>
        <authorList>
            <person name="Klenk H.-P."/>
        </authorList>
    </citation>
    <scope>NUCLEOTIDE SEQUENCE [LARGE SCALE GENOMIC DNA]</scope>
    <source>
        <strain evidence="3 5">DSM 20542</strain>
    </source>
</reference>
<dbReference type="EMBL" id="BMOI01000004">
    <property type="protein sequence ID" value="GGK95902.1"/>
    <property type="molecule type" value="Genomic_DNA"/>
</dbReference>
<dbReference type="GO" id="GO:0016020">
    <property type="term" value="C:membrane"/>
    <property type="evidence" value="ECO:0007669"/>
    <property type="project" value="InterPro"/>
</dbReference>
<reference evidence="2" key="1">
    <citation type="journal article" date="2014" name="Int. J. Syst. Evol. Microbiol.">
        <title>Complete genome sequence of Corynebacterium casei LMG S-19264T (=DSM 44701T), isolated from a smear-ripened cheese.</title>
        <authorList>
            <consortium name="US DOE Joint Genome Institute (JGI-PGF)"/>
            <person name="Walter F."/>
            <person name="Albersmeier A."/>
            <person name="Kalinowski J."/>
            <person name="Ruckert C."/>
        </authorList>
    </citation>
    <scope>NUCLEOTIDE SEQUENCE</scope>
    <source>
        <strain evidence="2">JCM 1480</strain>
    </source>
</reference>
<evidence type="ECO:0000313" key="5">
    <source>
        <dbReference type="Proteomes" id="UP000746584"/>
    </source>
</evidence>
<feature type="transmembrane region" description="Helical" evidence="1">
    <location>
        <begin position="7"/>
        <end position="25"/>
    </location>
</feature>
<evidence type="ECO:0000313" key="3">
    <source>
        <dbReference type="EMBL" id="MBM7801216.1"/>
    </source>
</evidence>
<keyword evidence="1" id="KW-0472">Membrane</keyword>
<dbReference type="InterPro" id="IPR003425">
    <property type="entry name" value="CCB3/YggT"/>
</dbReference>
<evidence type="ECO:0000313" key="2">
    <source>
        <dbReference type="EMBL" id="GGK95902.1"/>
    </source>
</evidence>
<keyword evidence="1" id="KW-1133">Transmembrane helix</keyword>
<dbReference type="AlphaFoldDB" id="A0A8H9G8Q3"/>
<gene>
    <name evidence="2" type="ORF">GCM10009769_12580</name>
    <name evidence="3" type="ORF">JOE58_000467</name>
</gene>
<dbReference type="Proteomes" id="UP000648535">
    <property type="component" value="Unassembled WGS sequence"/>
</dbReference>